<dbReference type="Gene3D" id="2.40.10.10">
    <property type="entry name" value="Trypsin-like serine proteases"/>
    <property type="match status" value="3"/>
</dbReference>
<comment type="caution">
    <text evidence="5">The sequence shown here is derived from an EMBL/GenBank/DDBJ whole genome shotgun (WGS) entry which is preliminary data.</text>
</comment>
<dbReference type="PANTHER" id="PTHR24256">
    <property type="entry name" value="TRYPTASE-RELATED"/>
    <property type="match status" value="1"/>
</dbReference>
<dbReference type="GO" id="GO:0006508">
    <property type="term" value="P:proteolysis"/>
    <property type="evidence" value="ECO:0007669"/>
    <property type="project" value="InterPro"/>
</dbReference>
<feature type="region of interest" description="Disordered" evidence="3">
    <location>
        <begin position="987"/>
        <end position="1025"/>
    </location>
</feature>
<dbReference type="Proteomes" id="UP000719412">
    <property type="component" value="Unassembled WGS sequence"/>
</dbReference>
<dbReference type="SMART" id="SM00032">
    <property type="entry name" value="CCP"/>
    <property type="match status" value="3"/>
</dbReference>
<feature type="region of interest" description="Disordered" evidence="3">
    <location>
        <begin position="187"/>
        <end position="222"/>
    </location>
</feature>
<evidence type="ECO:0000313" key="6">
    <source>
        <dbReference type="Proteomes" id="UP000719412"/>
    </source>
</evidence>
<protein>
    <recommendedName>
        <fullName evidence="4">Peptidase S1 domain-containing protein</fullName>
    </recommendedName>
</protein>
<dbReference type="InterPro" id="IPR000436">
    <property type="entry name" value="Sushi_SCR_CCP_dom"/>
</dbReference>
<reference evidence="5" key="1">
    <citation type="journal article" date="2020" name="J Insects Food Feed">
        <title>The yellow mealworm (Tenebrio molitor) genome: a resource for the emerging insects as food and feed industry.</title>
        <authorList>
            <person name="Eriksson T."/>
            <person name="Andere A."/>
            <person name="Kelstrup H."/>
            <person name="Emery V."/>
            <person name="Picard C."/>
        </authorList>
    </citation>
    <scope>NUCLEOTIDE SEQUENCE</scope>
    <source>
        <strain evidence="5">Stoneville</strain>
        <tissue evidence="5">Whole head</tissue>
    </source>
</reference>
<dbReference type="EMBL" id="JABDTM020014534">
    <property type="protein sequence ID" value="KAH0819449.1"/>
    <property type="molecule type" value="Genomic_DNA"/>
</dbReference>
<dbReference type="PROSITE" id="PS50240">
    <property type="entry name" value="TRYPSIN_DOM"/>
    <property type="match status" value="1"/>
</dbReference>
<keyword evidence="1" id="KW-1015">Disulfide bond</keyword>
<evidence type="ECO:0000313" key="5">
    <source>
        <dbReference type="EMBL" id="KAH0819449.1"/>
    </source>
</evidence>
<dbReference type="Pfam" id="PF00089">
    <property type="entry name" value="Trypsin"/>
    <property type="match status" value="2"/>
</dbReference>
<dbReference type="GO" id="GO:0004252">
    <property type="term" value="F:serine-type endopeptidase activity"/>
    <property type="evidence" value="ECO:0007669"/>
    <property type="project" value="InterPro"/>
</dbReference>
<feature type="compositionally biased region" description="Polar residues" evidence="3">
    <location>
        <begin position="987"/>
        <end position="997"/>
    </location>
</feature>
<feature type="domain" description="Peptidase S1" evidence="4">
    <location>
        <begin position="100"/>
        <end position="565"/>
    </location>
</feature>
<evidence type="ECO:0000256" key="1">
    <source>
        <dbReference type="ARBA" id="ARBA00023157"/>
    </source>
</evidence>
<evidence type="ECO:0000256" key="3">
    <source>
        <dbReference type="SAM" id="MobiDB-lite"/>
    </source>
</evidence>
<dbReference type="InterPro" id="IPR009003">
    <property type="entry name" value="Peptidase_S1_PA"/>
</dbReference>
<dbReference type="AlphaFoldDB" id="A0A8J6HRD8"/>
<name>A0A8J6HRD8_TENMO</name>
<dbReference type="CDD" id="cd00033">
    <property type="entry name" value="CCP"/>
    <property type="match status" value="1"/>
</dbReference>
<proteinExistence type="inferred from homology"/>
<reference evidence="5" key="2">
    <citation type="submission" date="2021-08" db="EMBL/GenBank/DDBJ databases">
        <authorList>
            <person name="Eriksson T."/>
        </authorList>
    </citation>
    <scope>NUCLEOTIDE SEQUENCE</scope>
    <source>
        <strain evidence="5">Stoneville</strain>
        <tissue evidence="5">Whole head</tissue>
    </source>
</reference>
<dbReference type="InterPro" id="IPR051487">
    <property type="entry name" value="Ser/Thr_Proteases_Immune/Dev"/>
</dbReference>
<dbReference type="InterPro" id="IPR001254">
    <property type="entry name" value="Trypsin_dom"/>
</dbReference>
<dbReference type="InterPro" id="IPR043504">
    <property type="entry name" value="Peptidase_S1_PA_chymotrypsin"/>
</dbReference>
<dbReference type="SMART" id="SM00020">
    <property type="entry name" value="Tryp_SPc"/>
    <property type="match status" value="1"/>
</dbReference>
<evidence type="ECO:0000256" key="2">
    <source>
        <dbReference type="ARBA" id="ARBA00024195"/>
    </source>
</evidence>
<keyword evidence="6" id="KW-1185">Reference proteome</keyword>
<sequence>MLYVPFCVSMFTHIKLTEICPPIYSTPILTVKCTAGGKQWINCTDAVDGTVAHFRCASFYEDSRLARPTAVCTDGKWSESVPDCRPVCGKTSTTKDPTLIVGGSVSKEGQFPWQAALYSSVDKSFLCGGSLLNERVVLTANTADGGCNSHQYGLYTVVYNYSDNFILRNMVRFKPAIGEDSMCESCTTVTPPPTTTEQPGSTVGPTKPTEPTKSTERPQDGCILPEHPNSGRWSVLGNSAPEFSPGKFVAKYTILVVRCNEKHKLDGLEYLVCRSGSWSAKIGKCLKTCSSLQNTLTTKVVCLFETKETDNCTDPVDGTLAKFKCAPFYEEKSINLGPLLCVDGTWSKPPPKCVPAAHCVAESEDKLRPKSNLTLAVGKYYRNYDDPRDAPQAQFSEVEEIFVPVEYRGTIQNYFGDIAIIVSKEVFKFSQTVQPVCVDWGKTYLDDFLKPETEGLGHISGWGFTEGGQKPSDVLRSIRVPLVNLQKCYSQLGEDFEIFLTIDKLCAGYRNGTSVCNGDAGGGLAFKHADNRFYIFGVLSVSASTDGKCDTHQYALYTDVKYYVDSFLEKERKTDGRDRGKKDFKWDEEKCQSVKKKKLKGTGNDPSNEKGMNNLKAKGNATPKKLNLVSKLHRCNSLTNEDTRKRTDSPKAVNVTETMDEVMRMGGKIDKMLKASYHPKAELVDLAWVEIHKYELVEKIMIDVEVQIDIEDGTEGNKEKVEKRDTELNERPEMVEQLLHTKNLGTKKFELFVLNTCWRQRPDSNVLVSELNGQRGRTAIMTTKLGGTQNGKSFIWLGTRTLLGGDFDSCYSGAVRTTPNSTRWSAAVCCGSLMRRSGGDGARLLPDSGGEPRSGAVLLFGVEDILAEEEETLGRWILTDEEQAGANRKGDEAEGWGLCAPDEQKFAASNKQPEDAEKLVRVVTEACDRCLPRRAVGRPGRRTYSKRRQDQEEDQALLMYTSEKKKLRTLIARANFICPPTVRTITTQRGRPQTNSGCPDRGAGQESETQKRMDNPTFISPDTGAACQISAPRRVLYGGKD</sequence>
<feature type="region of interest" description="Disordered" evidence="3">
    <location>
        <begin position="595"/>
        <end position="620"/>
    </location>
</feature>
<evidence type="ECO:0000259" key="4">
    <source>
        <dbReference type="PROSITE" id="PS50240"/>
    </source>
</evidence>
<comment type="similarity">
    <text evidence="2">Belongs to the peptidase S1 family. CLIP subfamily.</text>
</comment>
<gene>
    <name evidence="5" type="ORF">GEV33_003342</name>
</gene>
<organism evidence="5 6">
    <name type="scientific">Tenebrio molitor</name>
    <name type="common">Yellow mealworm beetle</name>
    <dbReference type="NCBI Taxonomy" id="7067"/>
    <lineage>
        <taxon>Eukaryota</taxon>
        <taxon>Metazoa</taxon>
        <taxon>Ecdysozoa</taxon>
        <taxon>Arthropoda</taxon>
        <taxon>Hexapoda</taxon>
        <taxon>Insecta</taxon>
        <taxon>Pterygota</taxon>
        <taxon>Neoptera</taxon>
        <taxon>Endopterygota</taxon>
        <taxon>Coleoptera</taxon>
        <taxon>Polyphaga</taxon>
        <taxon>Cucujiformia</taxon>
        <taxon>Tenebrionidae</taxon>
        <taxon>Tenebrio</taxon>
    </lineage>
</organism>
<dbReference type="SUPFAM" id="SSF50494">
    <property type="entry name" value="Trypsin-like serine proteases"/>
    <property type="match status" value="2"/>
</dbReference>
<accession>A0A8J6HRD8</accession>